<evidence type="ECO:0008006" key="5">
    <source>
        <dbReference type="Google" id="ProtNLM"/>
    </source>
</evidence>
<evidence type="ECO:0000313" key="1">
    <source>
        <dbReference type="EMBL" id="KAH3715342.1"/>
    </source>
</evidence>
<protein>
    <recommendedName>
        <fullName evidence="5">Nuclease HARBI1</fullName>
    </recommendedName>
</protein>
<name>A0A9D4C1D2_DREPO</name>
<evidence type="ECO:0000313" key="4">
    <source>
        <dbReference type="Proteomes" id="UP000828390"/>
    </source>
</evidence>
<organism evidence="1 4">
    <name type="scientific">Dreissena polymorpha</name>
    <name type="common">Zebra mussel</name>
    <name type="synonym">Mytilus polymorpha</name>
    <dbReference type="NCBI Taxonomy" id="45954"/>
    <lineage>
        <taxon>Eukaryota</taxon>
        <taxon>Metazoa</taxon>
        <taxon>Spiralia</taxon>
        <taxon>Lophotrochozoa</taxon>
        <taxon>Mollusca</taxon>
        <taxon>Bivalvia</taxon>
        <taxon>Autobranchia</taxon>
        <taxon>Heteroconchia</taxon>
        <taxon>Euheterodonta</taxon>
        <taxon>Imparidentia</taxon>
        <taxon>Neoheterodontei</taxon>
        <taxon>Myida</taxon>
        <taxon>Dreissenoidea</taxon>
        <taxon>Dreissenidae</taxon>
        <taxon>Dreissena</taxon>
    </lineage>
</organism>
<dbReference type="EMBL" id="JAIWYP010000008">
    <property type="protein sequence ID" value="KAH3783211.1"/>
    <property type="molecule type" value="Genomic_DNA"/>
</dbReference>
<accession>A0A9D4C1D2</accession>
<proteinExistence type="predicted"/>
<comment type="caution">
    <text evidence="1">The sequence shown here is derived from an EMBL/GenBank/DDBJ whole genome shotgun (WGS) entry which is preliminary data.</text>
</comment>
<keyword evidence="4" id="KW-1185">Reference proteome</keyword>
<evidence type="ECO:0000313" key="3">
    <source>
        <dbReference type="EMBL" id="KAH3848581.1"/>
    </source>
</evidence>
<dbReference type="EMBL" id="JAIWYP010000013">
    <property type="protein sequence ID" value="KAH3715342.1"/>
    <property type="molecule type" value="Genomic_DNA"/>
</dbReference>
<dbReference type="Proteomes" id="UP000828390">
    <property type="component" value="Unassembled WGS sequence"/>
</dbReference>
<dbReference type="EMBL" id="JAIWYP010000003">
    <property type="protein sequence ID" value="KAH3848581.1"/>
    <property type="molecule type" value="Genomic_DNA"/>
</dbReference>
<reference evidence="1" key="1">
    <citation type="journal article" date="2019" name="bioRxiv">
        <title>The Genome of the Zebra Mussel, Dreissena polymorpha: A Resource for Invasive Species Research.</title>
        <authorList>
            <person name="McCartney M.A."/>
            <person name="Auch B."/>
            <person name="Kono T."/>
            <person name="Mallez S."/>
            <person name="Zhang Y."/>
            <person name="Obille A."/>
            <person name="Becker A."/>
            <person name="Abrahante J.E."/>
            <person name="Garbe J."/>
            <person name="Badalamenti J.P."/>
            <person name="Herman A."/>
            <person name="Mangelson H."/>
            <person name="Liachko I."/>
            <person name="Sullivan S."/>
            <person name="Sone E.D."/>
            <person name="Koren S."/>
            <person name="Silverstein K.A.T."/>
            <person name="Beckman K.B."/>
            <person name="Gohl D.M."/>
        </authorList>
    </citation>
    <scope>NUCLEOTIDE SEQUENCE</scope>
    <source>
        <strain evidence="1">Duluth1</strain>
        <tissue evidence="1">Whole animal</tissue>
    </source>
</reference>
<sequence length="59" mass="6716">MCIDRVIIACAVLHNICKLHGVPDVDDLPEDPVRNDGIHVGPEDGLRFRDIICEQYFRL</sequence>
<reference evidence="1" key="2">
    <citation type="submission" date="2020-11" db="EMBL/GenBank/DDBJ databases">
        <authorList>
            <person name="McCartney M.A."/>
            <person name="Auch B."/>
            <person name="Kono T."/>
            <person name="Mallez S."/>
            <person name="Becker A."/>
            <person name="Gohl D.M."/>
            <person name="Silverstein K.A.T."/>
            <person name="Koren S."/>
            <person name="Bechman K.B."/>
            <person name="Herman A."/>
            <person name="Abrahante J.E."/>
            <person name="Garbe J."/>
        </authorList>
    </citation>
    <scope>NUCLEOTIDE SEQUENCE</scope>
    <source>
        <strain evidence="1">Duluth1</strain>
        <tissue evidence="1">Whole animal</tissue>
    </source>
</reference>
<evidence type="ECO:0000313" key="2">
    <source>
        <dbReference type="EMBL" id="KAH3783211.1"/>
    </source>
</evidence>
<dbReference type="AlphaFoldDB" id="A0A9D4C1D2"/>
<gene>
    <name evidence="1" type="ORF">DPMN_058049</name>
    <name evidence="3" type="ORF">DPMN_090960</name>
    <name evidence="2" type="ORF">DPMN_161143</name>
</gene>